<dbReference type="EMBL" id="CP155447">
    <property type="protein sequence ID" value="XBH03094.1"/>
    <property type="molecule type" value="Genomic_DNA"/>
</dbReference>
<reference evidence="2" key="1">
    <citation type="submission" date="2024-05" db="EMBL/GenBank/DDBJ databases">
        <title>Planctomycetes of the genus Singulisphaera possess chitinolytic capabilities.</title>
        <authorList>
            <person name="Ivanova A."/>
        </authorList>
    </citation>
    <scope>NUCLEOTIDE SEQUENCE</scope>
    <source>
        <strain evidence="2">Ch08T</strain>
    </source>
</reference>
<dbReference type="AlphaFoldDB" id="A0AAU7CCP4"/>
<gene>
    <name evidence="2" type="ORF">V5E97_33025</name>
</gene>
<evidence type="ECO:0000313" key="2">
    <source>
        <dbReference type="EMBL" id="XBH03094.1"/>
    </source>
</evidence>
<sequence>MAVCPSVRADLVYFAKGAEAQVPVTIEGTSVRIDIPGQTFEFLKDDFREIVSGHWPEREWKSREAAALAGGAEARAAAAWWALENGLTPQAESMLKSAHQVDPTQQPTARMVAVLALLAKPCSDPDLDPLLRALGGASEVARGPHIVLVHQQSAEEAAERVDLLERVITTYYLLFAAQGIDLPVPARRLPSAFFAEHKDYLEFLRSQNLETFRSTRGYFHPTLNAVVAYDARSSGSLKQSREPLAARQRELATWKSTLERLPSGRRLLLQLRGEPPRTMSRAQAQKYLEELQRDLSRRELLLELDRRSIDLGTAAHEMVHQLVAVSGLAPHHDDFPLWLHEGLAAQFEVIRGGRWAGIGRAHDLRLPDWRAISHRTSLTLLIEDHGFGRGYQRDSYAQAWALVYYLRKEQPQQFLTFLDLLRAPDAAAPHSKNHFSSAFCRAFGDNLEEIQKGWHLYLDSLKTPLDEERKQEYR</sequence>
<organism evidence="2">
    <name type="scientific">Singulisphaera sp. Ch08</name>
    <dbReference type="NCBI Taxonomy" id="3120278"/>
    <lineage>
        <taxon>Bacteria</taxon>
        <taxon>Pseudomonadati</taxon>
        <taxon>Planctomycetota</taxon>
        <taxon>Planctomycetia</taxon>
        <taxon>Isosphaerales</taxon>
        <taxon>Isosphaeraceae</taxon>
        <taxon>Singulisphaera</taxon>
    </lineage>
</organism>
<protein>
    <submittedName>
        <fullName evidence="2">DUF1570 domain-containing protein</fullName>
    </submittedName>
</protein>
<evidence type="ECO:0000259" key="1">
    <source>
        <dbReference type="Pfam" id="PF07607"/>
    </source>
</evidence>
<accession>A0AAU7CCP4</accession>
<name>A0AAU7CCP4_9BACT</name>
<dbReference type="Pfam" id="PF07607">
    <property type="entry name" value="DUF1570"/>
    <property type="match status" value="1"/>
</dbReference>
<dbReference type="InterPro" id="IPR011464">
    <property type="entry name" value="DUF1570"/>
</dbReference>
<feature type="domain" description="DUF1570" evidence="1">
    <location>
        <begin position="312"/>
        <end position="419"/>
    </location>
</feature>
<dbReference type="RefSeq" id="WP_406695833.1">
    <property type="nucleotide sequence ID" value="NZ_CP155447.1"/>
</dbReference>
<proteinExistence type="predicted"/>